<dbReference type="EMBL" id="VFQX01000064">
    <property type="protein sequence ID" value="KAF0972922.1"/>
    <property type="molecule type" value="Genomic_DNA"/>
</dbReference>
<dbReference type="VEuPathDB" id="AmoebaDB:NF0095390"/>
<evidence type="ECO:0000256" key="1">
    <source>
        <dbReference type="SAM" id="MobiDB-lite"/>
    </source>
</evidence>
<feature type="region of interest" description="Disordered" evidence="1">
    <location>
        <begin position="1"/>
        <end position="24"/>
    </location>
</feature>
<dbReference type="OrthoDB" id="10431367at2759"/>
<dbReference type="AlphaFoldDB" id="A0A6A5BDL2"/>
<dbReference type="VEuPathDB" id="AmoebaDB:FDP41_008774"/>
<sequence length="749" mass="88116">MTNSDDDDHSANPKNSHSTLTTTTKHIKVEKGSKFKHFLSHDIHHLLPPSSSPSTSSSSEETSQIMTIFANDDDDHPMNLMNHPQHRLPKESRSFDDENGSSMIRSSVNHHDPIMKVNHDDKSNNNNKNTSSIDHHFTSAAREGFSAHNETILSPETLLSSSFWERLRSINDDDDDKDSHSFDRNHIHDDDEIHHDEYEEGLVEHLRTMKEQKSSNDLDESKEQELYEPLFPHVENPFYCQMASRLFMLEKYRLQQNNMLLDPHEQHATQEETIFLKSLHMHDDHFEHLLENDSFDDSTRTTSATNTEREHLEILALEIIKCDALLKLRMDVAKERREKSRRIRSFQYLLVSKMDVYLMDVCVLLYDVLKLHQFEEKLRDENTLLENVQNAMIHVFFNLGELCYFIWEEEKSSICFKRCEKLLNQKKEKAGGILSDQDCALVVECLIYGMVDSLNNNSGNSTLGMETKFVKPMQEYLSKFCNVEHMDELMSSKNIRCDMNTIAKCILRTRVNCMESLVNYKYGDSSDMEKYVKKAINFVNIQSTFDRTHLELQQYFDMDEFYCRLGAICTGRVELFNAITNFNNSLKIRRRFYIRTLVNKYIAINNQSMESVLLLTLAVYYNLLAQLECSKFKKLTERQWNADPFHFLKYTLMSSVFEAEKVFEQEIRDPLNFIQQQDWEEHTVRKWLWNIEKLLHQKKEQDVIYKELIENELVLIDKLNEIAREEAYVALSIPKLIQNHFVDLYIKTH</sequence>
<evidence type="ECO:0000313" key="2">
    <source>
        <dbReference type="EMBL" id="KAF0972922.1"/>
    </source>
</evidence>
<feature type="compositionally biased region" description="Polar residues" evidence="1">
    <location>
        <begin position="12"/>
        <end position="24"/>
    </location>
</feature>
<gene>
    <name evidence="2" type="ORF">FDP41_008774</name>
</gene>
<keyword evidence="3" id="KW-1185">Reference proteome</keyword>
<name>A0A6A5BDL2_NAEFO</name>
<evidence type="ECO:0000313" key="3">
    <source>
        <dbReference type="Proteomes" id="UP000444721"/>
    </source>
</evidence>
<proteinExistence type="predicted"/>
<accession>A0A6A5BDL2</accession>
<comment type="caution">
    <text evidence="2">The sequence shown here is derived from an EMBL/GenBank/DDBJ whole genome shotgun (WGS) entry which is preliminary data.</text>
</comment>
<protein>
    <submittedName>
        <fullName evidence="2">Uncharacterized protein</fullName>
    </submittedName>
</protein>
<dbReference type="VEuPathDB" id="AmoebaDB:NfTy_010550"/>
<organism evidence="2 3">
    <name type="scientific">Naegleria fowleri</name>
    <name type="common">Brain eating amoeba</name>
    <dbReference type="NCBI Taxonomy" id="5763"/>
    <lineage>
        <taxon>Eukaryota</taxon>
        <taxon>Discoba</taxon>
        <taxon>Heterolobosea</taxon>
        <taxon>Tetramitia</taxon>
        <taxon>Eutetramitia</taxon>
        <taxon>Vahlkampfiidae</taxon>
        <taxon>Naegleria</taxon>
    </lineage>
</organism>
<dbReference type="Proteomes" id="UP000444721">
    <property type="component" value="Unassembled WGS sequence"/>
</dbReference>
<dbReference type="GeneID" id="68115992"/>
<dbReference type="RefSeq" id="XP_044557636.1">
    <property type="nucleotide sequence ID" value="XM_044712663.1"/>
</dbReference>
<reference evidence="2 3" key="1">
    <citation type="journal article" date="2019" name="Sci. Rep.">
        <title>Nanopore sequencing improves the draft genome of the human pathogenic amoeba Naegleria fowleri.</title>
        <authorList>
            <person name="Liechti N."/>
            <person name="Schurch N."/>
            <person name="Bruggmann R."/>
            <person name="Wittwer M."/>
        </authorList>
    </citation>
    <scope>NUCLEOTIDE SEQUENCE [LARGE SCALE GENOMIC DNA]</scope>
    <source>
        <strain evidence="2 3">ATCC 30894</strain>
    </source>
</reference>